<dbReference type="Proteomes" id="UP001275084">
    <property type="component" value="Unassembled WGS sequence"/>
</dbReference>
<dbReference type="InterPro" id="IPR052374">
    <property type="entry name" value="SERAC1"/>
</dbReference>
<evidence type="ECO:0000256" key="3">
    <source>
        <dbReference type="ARBA" id="ARBA00004370"/>
    </source>
</evidence>
<evidence type="ECO:0000313" key="8">
    <source>
        <dbReference type="Proteomes" id="UP001275084"/>
    </source>
</evidence>
<protein>
    <submittedName>
        <fullName evidence="7">Alpha/Beta hydrolase protein</fullName>
    </submittedName>
</protein>
<organism evidence="7 8">
    <name type="scientific">Lasiosphaeria hispida</name>
    <dbReference type="NCBI Taxonomy" id="260671"/>
    <lineage>
        <taxon>Eukaryota</taxon>
        <taxon>Fungi</taxon>
        <taxon>Dikarya</taxon>
        <taxon>Ascomycota</taxon>
        <taxon>Pezizomycotina</taxon>
        <taxon>Sordariomycetes</taxon>
        <taxon>Sordariomycetidae</taxon>
        <taxon>Sordariales</taxon>
        <taxon>Lasiosphaeriaceae</taxon>
        <taxon>Lasiosphaeria</taxon>
    </lineage>
</organism>
<keyword evidence="7" id="KW-0378">Hydrolase</keyword>
<evidence type="ECO:0000256" key="5">
    <source>
        <dbReference type="ARBA" id="ARBA00023128"/>
    </source>
</evidence>
<name>A0AAJ0M7P5_9PEZI</name>
<dbReference type="GO" id="GO:0005739">
    <property type="term" value="C:mitochondrion"/>
    <property type="evidence" value="ECO:0007669"/>
    <property type="project" value="UniProtKB-SubCell"/>
</dbReference>
<sequence length="392" mass="43914">MQRLKAILRYLLKLWQRNPSGSCDIEKPSVDHVPHKQLLWHERKTTILPSPSFPDGVKILHDCPNPVIDICFIHGLTGDRETTWTAPGQSVPWPKSLLLPRFYYARILTYGYDAYIVRKSAPSSNGLNEHATNLLHDLTTNRAHSNMSSRPLIFVAHSLGGLVCKRVLLLSQNNPESHLRNIFGCVTGIIFLGTPHRGSWMADWARMPASALGVVKSTNTTLLEVLRTDSQFLRSIHDDFSAMIRRLQLSGRRIEITCFFEELPMPVVGKVVVTKESATLEGYNSISIHANHKEMVVFSNEGDSGFQRLLGELSRWITAPGRQVEIAQINSQPMITQSGSKFDSVVQSKGVWQGNELRTSSRAPRAYLQEGSKFRGIVEAEDSVVQGNTLHI</sequence>
<comment type="caution">
    <text evidence="7">The sequence shown here is derived from an EMBL/GenBank/DDBJ whole genome shotgun (WGS) entry which is preliminary data.</text>
</comment>
<evidence type="ECO:0000256" key="4">
    <source>
        <dbReference type="ARBA" id="ARBA00022824"/>
    </source>
</evidence>
<keyword evidence="5" id="KW-0496">Mitochondrion</keyword>
<gene>
    <name evidence="7" type="ORF">B0T25DRAFT_466954</name>
</gene>
<accession>A0AAJ0M7P5</accession>
<evidence type="ECO:0000256" key="2">
    <source>
        <dbReference type="ARBA" id="ARBA00004240"/>
    </source>
</evidence>
<dbReference type="PANTHER" id="PTHR48182">
    <property type="entry name" value="PROTEIN SERAC1"/>
    <property type="match status" value="1"/>
</dbReference>
<evidence type="ECO:0000256" key="1">
    <source>
        <dbReference type="ARBA" id="ARBA00004173"/>
    </source>
</evidence>
<reference evidence="7" key="2">
    <citation type="submission" date="2023-06" db="EMBL/GenBank/DDBJ databases">
        <authorList>
            <consortium name="Lawrence Berkeley National Laboratory"/>
            <person name="Haridas S."/>
            <person name="Hensen N."/>
            <person name="Bonometti L."/>
            <person name="Westerberg I."/>
            <person name="Brannstrom I.O."/>
            <person name="Guillou S."/>
            <person name="Cros-Aarteil S."/>
            <person name="Calhoun S."/>
            <person name="Kuo A."/>
            <person name="Mondo S."/>
            <person name="Pangilinan J."/>
            <person name="Riley R."/>
            <person name="Labutti K."/>
            <person name="Andreopoulos B."/>
            <person name="Lipzen A."/>
            <person name="Chen C."/>
            <person name="Yanf M."/>
            <person name="Daum C."/>
            <person name="Ng V."/>
            <person name="Clum A."/>
            <person name="Steindorff A."/>
            <person name="Ohm R."/>
            <person name="Martin F."/>
            <person name="Silar P."/>
            <person name="Natvig D."/>
            <person name="Lalanne C."/>
            <person name="Gautier V."/>
            <person name="Ament-Velasquez S.L."/>
            <person name="Kruys A."/>
            <person name="Hutchinson M.I."/>
            <person name="Powell A.J."/>
            <person name="Barry K."/>
            <person name="Miller A.N."/>
            <person name="Grigoriev I.V."/>
            <person name="Debuchy R."/>
            <person name="Gladieux P."/>
            <person name="Thoren M.H."/>
            <person name="Johannesson H."/>
        </authorList>
    </citation>
    <scope>NUCLEOTIDE SEQUENCE</scope>
    <source>
        <strain evidence="7">CBS 955.72</strain>
    </source>
</reference>
<dbReference type="PANTHER" id="PTHR48182:SF2">
    <property type="entry name" value="PROTEIN SERAC1"/>
    <property type="match status" value="1"/>
</dbReference>
<comment type="subcellular location">
    <subcellularLocation>
        <location evidence="2">Endoplasmic reticulum</location>
    </subcellularLocation>
    <subcellularLocation>
        <location evidence="3">Membrane</location>
    </subcellularLocation>
    <subcellularLocation>
        <location evidence="1">Mitochondrion</location>
    </subcellularLocation>
</comment>
<dbReference type="EMBL" id="JAUIQD010000009">
    <property type="protein sequence ID" value="KAK3339690.1"/>
    <property type="molecule type" value="Genomic_DNA"/>
</dbReference>
<reference evidence="7" key="1">
    <citation type="journal article" date="2023" name="Mol. Phylogenet. Evol.">
        <title>Genome-scale phylogeny and comparative genomics of the fungal order Sordariales.</title>
        <authorList>
            <person name="Hensen N."/>
            <person name="Bonometti L."/>
            <person name="Westerberg I."/>
            <person name="Brannstrom I.O."/>
            <person name="Guillou S."/>
            <person name="Cros-Aarteil S."/>
            <person name="Calhoun S."/>
            <person name="Haridas S."/>
            <person name="Kuo A."/>
            <person name="Mondo S."/>
            <person name="Pangilinan J."/>
            <person name="Riley R."/>
            <person name="LaButti K."/>
            <person name="Andreopoulos B."/>
            <person name="Lipzen A."/>
            <person name="Chen C."/>
            <person name="Yan M."/>
            <person name="Daum C."/>
            <person name="Ng V."/>
            <person name="Clum A."/>
            <person name="Steindorff A."/>
            <person name="Ohm R.A."/>
            <person name="Martin F."/>
            <person name="Silar P."/>
            <person name="Natvig D.O."/>
            <person name="Lalanne C."/>
            <person name="Gautier V."/>
            <person name="Ament-Velasquez S.L."/>
            <person name="Kruys A."/>
            <person name="Hutchinson M.I."/>
            <person name="Powell A.J."/>
            <person name="Barry K."/>
            <person name="Miller A.N."/>
            <person name="Grigoriev I.V."/>
            <person name="Debuchy R."/>
            <person name="Gladieux P."/>
            <person name="Hiltunen Thoren M."/>
            <person name="Johannesson H."/>
        </authorList>
    </citation>
    <scope>NUCLEOTIDE SEQUENCE</scope>
    <source>
        <strain evidence="7">CBS 955.72</strain>
    </source>
</reference>
<dbReference type="AlphaFoldDB" id="A0AAJ0M7P5"/>
<proteinExistence type="predicted"/>
<dbReference type="Gene3D" id="3.40.50.1820">
    <property type="entry name" value="alpha/beta hydrolase"/>
    <property type="match status" value="1"/>
</dbReference>
<dbReference type="GO" id="GO:0016787">
    <property type="term" value="F:hydrolase activity"/>
    <property type="evidence" value="ECO:0007669"/>
    <property type="project" value="UniProtKB-KW"/>
</dbReference>
<keyword evidence="8" id="KW-1185">Reference proteome</keyword>
<evidence type="ECO:0000256" key="6">
    <source>
        <dbReference type="ARBA" id="ARBA00023136"/>
    </source>
</evidence>
<evidence type="ECO:0000313" key="7">
    <source>
        <dbReference type="EMBL" id="KAK3339690.1"/>
    </source>
</evidence>
<keyword evidence="4" id="KW-0256">Endoplasmic reticulum</keyword>
<dbReference type="InterPro" id="IPR029058">
    <property type="entry name" value="AB_hydrolase_fold"/>
</dbReference>
<dbReference type="SUPFAM" id="SSF53474">
    <property type="entry name" value="alpha/beta-Hydrolases"/>
    <property type="match status" value="1"/>
</dbReference>
<dbReference type="GO" id="GO:0016020">
    <property type="term" value="C:membrane"/>
    <property type="evidence" value="ECO:0007669"/>
    <property type="project" value="UniProtKB-SubCell"/>
</dbReference>
<keyword evidence="6" id="KW-0472">Membrane</keyword>
<dbReference type="GO" id="GO:0005783">
    <property type="term" value="C:endoplasmic reticulum"/>
    <property type="evidence" value="ECO:0007669"/>
    <property type="project" value="UniProtKB-SubCell"/>
</dbReference>